<protein>
    <submittedName>
        <fullName evidence="1">Uncharacterized protein</fullName>
    </submittedName>
</protein>
<reference evidence="1" key="1">
    <citation type="submission" date="2022-07" db="EMBL/GenBank/DDBJ databases">
        <title>Phylogenomic reconstructions and comparative analyses of Kickxellomycotina fungi.</title>
        <authorList>
            <person name="Reynolds N.K."/>
            <person name="Stajich J.E."/>
            <person name="Barry K."/>
            <person name="Grigoriev I.V."/>
            <person name="Crous P."/>
            <person name="Smith M.E."/>
        </authorList>
    </citation>
    <scope>NUCLEOTIDE SEQUENCE</scope>
    <source>
        <strain evidence="1">CBS 109366</strain>
    </source>
</reference>
<accession>A0ACC1K562</accession>
<feature type="non-terminal residue" evidence="1">
    <location>
        <position position="1"/>
    </location>
</feature>
<dbReference type="Proteomes" id="UP001140234">
    <property type="component" value="Unassembled WGS sequence"/>
</dbReference>
<keyword evidence="2" id="KW-1185">Reference proteome</keyword>
<evidence type="ECO:0000313" key="1">
    <source>
        <dbReference type="EMBL" id="KAJ2773575.1"/>
    </source>
</evidence>
<dbReference type="EMBL" id="JANBUJ010000207">
    <property type="protein sequence ID" value="KAJ2773575.1"/>
    <property type="molecule type" value="Genomic_DNA"/>
</dbReference>
<sequence>RFFEGLRSSGEWDALRAEQQRKWMWREVSHLLVAALERNPDVRSFARALEADVLRGTAAPGAAAELIVDRFLSSRQGSCE</sequence>
<organism evidence="1 2">
    <name type="scientific">Coemansia nantahalensis</name>
    <dbReference type="NCBI Taxonomy" id="2789366"/>
    <lineage>
        <taxon>Eukaryota</taxon>
        <taxon>Fungi</taxon>
        <taxon>Fungi incertae sedis</taxon>
        <taxon>Zoopagomycota</taxon>
        <taxon>Kickxellomycotina</taxon>
        <taxon>Kickxellomycetes</taxon>
        <taxon>Kickxellales</taxon>
        <taxon>Kickxellaceae</taxon>
        <taxon>Coemansia</taxon>
    </lineage>
</organism>
<name>A0ACC1K562_9FUNG</name>
<evidence type="ECO:0000313" key="2">
    <source>
        <dbReference type="Proteomes" id="UP001140234"/>
    </source>
</evidence>
<gene>
    <name evidence="1" type="ORF">IWQ57_001233</name>
</gene>
<comment type="caution">
    <text evidence="1">The sequence shown here is derived from an EMBL/GenBank/DDBJ whole genome shotgun (WGS) entry which is preliminary data.</text>
</comment>
<proteinExistence type="predicted"/>